<feature type="signal peptide" evidence="1">
    <location>
        <begin position="1"/>
        <end position="21"/>
    </location>
</feature>
<protein>
    <submittedName>
        <fullName evidence="2">Uncharacterized protein</fullName>
    </submittedName>
</protein>
<keyword evidence="1" id="KW-0732">Signal</keyword>
<evidence type="ECO:0000313" key="3">
    <source>
        <dbReference type="Proteomes" id="UP001218218"/>
    </source>
</evidence>
<dbReference type="EMBL" id="JARIHO010000036">
    <property type="protein sequence ID" value="KAJ7330829.1"/>
    <property type="molecule type" value="Genomic_DNA"/>
</dbReference>
<gene>
    <name evidence="2" type="ORF">DFH08DRAFT_966584</name>
</gene>
<reference evidence="2" key="1">
    <citation type="submission" date="2023-03" db="EMBL/GenBank/DDBJ databases">
        <title>Massive genome expansion in bonnet fungi (Mycena s.s.) driven by repeated elements and novel gene families across ecological guilds.</title>
        <authorList>
            <consortium name="Lawrence Berkeley National Laboratory"/>
            <person name="Harder C.B."/>
            <person name="Miyauchi S."/>
            <person name="Viragh M."/>
            <person name="Kuo A."/>
            <person name="Thoen E."/>
            <person name="Andreopoulos B."/>
            <person name="Lu D."/>
            <person name="Skrede I."/>
            <person name="Drula E."/>
            <person name="Henrissat B."/>
            <person name="Morin E."/>
            <person name="Kohler A."/>
            <person name="Barry K."/>
            <person name="LaButti K."/>
            <person name="Morin E."/>
            <person name="Salamov A."/>
            <person name="Lipzen A."/>
            <person name="Mereny Z."/>
            <person name="Hegedus B."/>
            <person name="Baldrian P."/>
            <person name="Stursova M."/>
            <person name="Weitz H."/>
            <person name="Taylor A."/>
            <person name="Grigoriev I.V."/>
            <person name="Nagy L.G."/>
            <person name="Martin F."/>
            <person name="Kauserud H."/>
        </authorList>
    </citation>
    <scope>NUCLEOTIDE SEQUENCE</scope>
    <source>
        <strain evidence="2">CBHHK002</strain>
    </source>
</reference>
<dbReference type="InterPro" id="IPR021054">
    <property type="entry name" value="Cell_wall_mannoprotein_1"/>
</dbReference>
<evidence type="ECO:0000256" key="1">
    <source>
        <dbReference type="SAM" id="SignalP"/>
    </source>
</evidence>
<dbReference type="Pfam" id="PF12296">
    <property type="entry name" value="HsbA"/>
    <property type="match status" value="1"/>
</dbReference>
<proteinExistence type="predicted"/>
<organism evidence="2 3">
    <name type="scientific">Mycena albidolilacea</name>
    <dbReference type="NCBI Taxonomy" id="1033008"/>
    <lineage>
        <taxon>Eukaryota</taxon>
        <taxon>Fungi</taxon>
        <taxon>Dikarya</taxon>
        <taxon>Basidiomycota</taxon>
        <taxon>Agaricomycotina</taxon>
        <taxon>Agaricomycetes</taxon>
        <taxon>Agaricomycetidae</taxon>
        <taxon>Agaricales</taxon>
        <taxon>Marasmiineae</taxon>
        <taxon>Mycenaceae</taxon>
        <taxon>Mycena</taxon>
    </lineage>
</organism>
<evidence type="ECO:0000313" key="2">
    <source>
        <dbReference type="EMBL" id="KAJ7330829.1"/>
    </source>
</evidence>
<accession>A0AAD6ZMX8</accession>
<comment type="caution">
    <text evidence="2">The sequence shown here is derived from an EMBL/GenBank/DDBJ whole genome shotgun (WGS) entry which is preliminary data.</text>
</comment>
<dbReference type="AlphaFoldDB" id="A0AAD6ZMX8"/>
<name>A0AAD6ZMX8_9AGAR</name>
<keyword evidence="3" id="KW-1185">Reference proteome</keyword>
<feature type="chain" id="PRO_5042122076" evidence="1">
    <location>
        <begin position="22"/>
        <end position="197"/>
    </location>
</feature>
<sequence length="197" mass="20477">MKFPTAFIAATTLIFSGKALAALTPDQVVGNINIVTSVSGNINSVLGGLSTTPTPSQAQTISQTVVTGFQTIINDLAGDVTAMQATPPFSDGADLIVAALTDFVRVHQALLSTVIGKHTIFAQFGLTGPITAVLRSLEAGIDSFAFALIAMIPTKQANVTTDKNMLDDSVGNTITLYQQICIPSPLYPTVPPVCVVV</sequence>
<dbReference type="Proteomes" id="UP001218218">
    <property type="component" value="Unassembled WGS sequence"/>
</dbReference>